<organism evidence="1 2">
    <name type="scientific">Pseudomonas oryziphila</name>
    <dbReference type="NCBI Taxonomy" id="2894079"/>
    <lineage>
        <taxon>Bacteria</taxon>
        <taxon>Pseudomonadati</taxon>
        <taxon>Pseudomonadota</taxon>
        <taxon>Gammaproteobacteria</taxon>
        <taxon>Pseudomonadales</taxon>
        <taxon>Pseudomonadaceae</taxon>
        <taxon>Pseudomonas</taxon>
    </lineage>
</organism>
<protein>
    <recommendedName>
        <fullName evidence="3">Lipoprotein</fullName>
    </recommendedName>
</protein>
<evidence type="ECO:0000313" key="2">
    <source>
        <dbReference type="Proteomes" id="UP000272622"/>
    </source>
</evidence>
<dbReference type="Proteomes" id="UP000272622">
    <property type="component" value="Chromosome"/>
</dbReference>
<reference evidence="1 2" key="1">
    <citation type="submission" date="2018-12" db="EMBL/GenBank/DDBJ databases">
        <authorList>
            <person name="Li S."/>
            <person name="Yang R."/>
            <person name="Chen G."/>
            <person name="Zou L."/>
            <person name="Zhang C."/>
            <person name="Chen Y."/>
            <person name="Liu Z."/>
            <person name="Li Y."/>
            <person name="Yan Y."/>
            <person name="Huang M."/>
            <person name="Chen T."/>
        </authorList>
    </citation>
    <scope>NUCLEOTIDE SEQUENCE [LARGE SCALE GENOMIC DNA]</scope>
    <source>
        <strain evidence="1 2">2014</strain>
    </source>
</reference>
<keyword evidence="2" id="KW-1185">Reference proteome</keyword>
<dbReference type="PROSITE" id="PS51257">
    <property type="entry name" value="PROKAR_LIPOPROTEIN"/>
    <property type="match status" value="1"/>
</dbReference>
<sequence>MHRMLSIVSCLMLASCANLYPPSKSSRLSDGENYWLSYDVSRRGALVVSNNSQLKSCSEPAPDVALSFVNSLKGDFKTPGGTSATNVDATANATAIALAGRNEVVLLAREALFRICEASQNGVLSSSDVPVLIKDVFEKVSEIAISQAKDSKNKARIAEAQLRMIQLQK</sequence>
<dbReference type="RefSeq" id="WP_125463396.1">
    <property type="nucleotide sequence ID" value="NZ_CP034337.1"/>
</dbReference>
<evidence type="ECO:0000313" key="1">
    <source>
        <dbReference type="EMBL" id="AZL73243.1"/>
    </source>
</evidence>
<accession>A0ABM7CP62</accession>
<evidence type="ECO:0008006" key="3">
    <source>
        <dbReference type="Google" id="ProtNLM"/>
    </source>
</evidence>
<dbReference type="EMBL" id="CP034337">
    <property type="protein sequence ID" value="AZL73243.1"/>
    <property type="molecule type" value="Genomic_DNA"/>
</dbReference>
<proteinExistence type="predicted"/>
<gene>
    <name evidence="1" type="ORF">EI693_09115</name>
</gene>
<name>A0ABM7CP62_9PSED</name>